<evidence type="ECO:0000256" key="5">
    <source>
        <dbReference type="ARBA" id="ARBA00023242"/>
    </source>
</evidence>
<evidence type="ECO:0000313" key="7">
    <source>
        <dbReference type="EMBL" id="KAE8680681.1"/>
    </source>
</evidence>
<evidence type="ECO:0000256" key="1">
    <source>
        <dbReference type="ARBA" id="ARBA00004123"/>
    </source>
</evidence>
<keyword evidence="4" id="KW-0804">Transcription</keyword>
<dbReference type="PANTHER" id="PTHR46684:SF16">
    <property type="entry name" value="TRANSCRIPTION FACTOR BHLH67-LIKE ISOFORM X2"/>
    <property type="match status" value="1"/>
</dbReference>
<evidence type="ECO:0000313" key="8">
    <source>
        <dbReference type="Proteomes" id="UP000436088"/>
    </source>
</evidence>
<dbReference type="GO" id="GO:0046983">
    <property type="term" value="F:protein dimerization activity"/>
    <property type="evidence" value="ECO:0007669"/>
    <property type="project" value="InterPro"/>
</dbReference>
<name>A0A6A2YMV7_HIBSY</name>
<dbReference type="AlphaFoldDB" id="A0A6A2YMV7"/>
<dbReference type="Proteomes" id="UP000436088">
    <property type="component" value="Unassembled WGS sequence"/>
</dbReference>
<dbReference type="InterPro" id="IPR044283">
    <property type="entry name" value="FAMA/SPEECHLESS/MUTE-like"/>
</dbReference>
<dbReference type="GO" id="GO:0003700">
    <property type="term" value="F:DNA-binding transcription factor activity"/>
    <property type="evidence" value="ECO:0007669"/>
    <property type="project" value="InterPro"/>
</dbReference>
<dbReference type="InterPro" id="IPR036638">
    <property type="entry name" value="HLH_DNA-bd_sf"/>
</dbReference>
<keyword evidence="8" id="KW-1185">Reference proteome</keyword>
<dbReference type="Pfam" id="PF00010">
    <property type="entry name" value="HLH"/>
    <property type="match status" value="1"/>
</dbReference>
<dbReference type="GO" id="GO:0003677">
    <property type="term" value="F:DNA binding"/>
    <property type="evidence" value="ECO:0007669"/>
    <property type="project" value="UniProtKB-KW"/>
</dbReference>
<sequence length="278" mass="31525">MALETVVFQQDPFSYDCHLEDPLSLKQEDRSTWAKSTGFGFVATCSSSDHNGFAAAEFAPSCRRKRRRRNGVKNREEVEHQRMTHIIVERKRRKQMNDYLGVLKSMMPASYVQRGDQASIIGGTIDYVKELEQLLQSLEFRKITRRNSENYPDSSIFSGLFYFPQYSTSTTTHHTCAAAGGESVSSTSSAANVEVTMVETYANLKILTKKHPKQLLKMVNGIQSLGFFVLHLNVTSVENLILYSFSVKIEDDCKVTTVNEIAEAVYEMVDRFQEEPSD</sequence>
<evidence type="ECO:0000256" key="4">
    <source>
        <dbReference type="ARBA" id="ARBA00023163"/>
    </source>
</evidence>
<accession>A0A6A2YMV7</accession>
<dbReference type="PANTHER" id="PTHR46684">
    <property type="entry name" value="TRANSCRIPTION FACTOR FAMA"/>
    <property type="match status" value="1"/>
</dbReference>
<comment type="caution">
    <text evidence="7">The sequence shown here is derived from an EMBL/GenBank/DDBJ whole genome shotgun (WGS) entry which is preliminary data.</text>
</comment>
<proteinExistence type="predicted"/>
<gene>
    <name evidence="7" type="ORF">F3Y22_tig00111372pilonHSYRG00117</name>
</gene>
<evidence type="ECO:0000256" key="2">
    <source>
        <dbReference type="ARBA" id="ARBA00023015"/>
    </source>
</evidence>
<dbReference type="EMBL" id="VEPZ02001321">
    <property type="protein sequence ID" value="KAE8680681.1"/>
    <property type="molecule type" value="Genomic_DNA"/>
</dbReference>
<dbReference type="InterPro" id="IPR011598">
    <property type="entry name" value="bHLH_dom"/>
</dbReference>
<dbReference type="Gene3D" id="4.10.280.10">
    <property type="entry name" value="Helix-loop-helix DNA-binding domain"/>
    <property type="match status" value="1"/>
</dbReference>
<evidence type="ECO:0000256" key="3">
    <source>
        <dbReference type="ARBA" id="ARBA00023125"/>
    </source>
</evidence>
<dbReference type="PROSITE" id="PS50888">
    <property type="entry name" value="BHLH"/>
    <property type="match status" value="1"/>
</dbReference>
<dbReference type="GO" id="GO:0045893">
    <property type="term" value="P:positive regulation of DNA-templated transcription"/>
    <property type="evidence" value="ECO:0007669"/>
    <property type="project" value="TreeGrafter"/>
</dbReference>
<dbReference type="GO" id="GO:0010052">
    <property type="term" value="P:guard cell differentiation"/>
    <property type="evidence" value="ECO:0007669"/>
    <property type="project" value="InterPro"/>
</dbReference>
<organism evidence="7 8">
    <name type="scientific">Hibiscus syriacus</name>
    <name type="common">Rose of Sharon</name>
    <dbReference type="NCBI Taxonomy" id="106335"/>
    <lineage>
        <taxon>Eukaryota</taxon>
        <taxon>Viridiplantae</taxon>
        <taxon>Streptophyta</taxon>
        <taxon>Embryophyta</taxon>
        <taxon>Tracheophyta</taxon>
        <taxon>Spermatophyta</taxon>
        <taxon>Magnoliopsida</taxon>
        <taxon>eudicotyledons</taxon>
        <taxon>Gunneridae</taxon>
        <taxon>Pentapetalae</taxon>
        <taxon>rosids</taxon>
        <taxon>malvids</taxon>
        <taxon>Malvales</taxon>
        <taxon>Malvaceae</taxon>
        <taxon>Malvoideae</taxon>
        <taxon>Hibiscus</taxon>
    </lineage>
</organism>
<dbReference type="SUPFAM" id="SSF47459">
    <property type="entry name" value="HLH, helix-loop-helix DNA-binding domain"/>
    <property type="match status" value="1"/>
</dbReference>
<comment type="subcellular location">
    <subcellularLocation>
        <location evidence="1">Nucleus</location>
    </subcellularLocation>
</comment>
<protein>
    <submittedName>
        <fullName evidence="7">Transcription factor bHLH99</fullName>
    </submittedName>
</protein>
<feature type="domain" description="BHLH" evidence="6">
    <location>
        <begin position="80"/>
        <end position="131"/>
    </location>
</feature>
<keyword evidence="3" id="KW-0238">DNA-binding</keyword>
<dbReference type="GO" id="GO:0005634">
    <property type="term" value="C:nucleus"/>
    <property type="evidence" value="ECO:0007669"/>
    <property type="project" value="UniProtKB-SubCell"/>
</dbReference>
<dbReference type="OrthoDB" id="684567at2759"/>
<reference evidence="7" key="1">
    <citation type="submission" date="2019-09" db="EMBL/GenBank/DDBJ databases">
        <title>Draft genome information of white flower Hibiscus syriacus.</title>
        <authorList>
            <person name="Kim Y.-M."/>
        </authorList>
    </citation>
    <scope>NUCLEOTIDE SEQUENCE [LARGE SCALE GENOMIC DNA]</scope>
    <source>
        <strain evidence="7">YM2019G1</strain>
    </source>
</reference>
<dbReference type="SMART" id="SM00353">
    <property type="entry name" value="HLH"/>
    <property type="match status" value="1"/>
</dbReference>
<keyword evidence="5" id="KW-0539">Nucleus</keyword>
<evidence type="ECO:0000259" key="6">
    <source>
        <dbReference type="PROSITE" id="PS50888"/>
    </source>
</evidence>
<keyword evidence="2" id="KW-0805">Transcription regulation</keyword>